<dbReference type="PANTHER" id="PTHR43133">
    <property type="entry name" value="RNA POLYMERASE ECF-TYPE SIGMA FACTO"/>
    <property type="match status" value="1"/>
</dbReference>
<evidence type="ECO:0000256" key="3">
    <source>
        <dbReference type="ARBA" id="ARBA00023082"/>
    </source>
</evidence>
<dbReference type="SUPFAM" id="SSF88946">
    <property type="entry name" value="Sigma2 domain of RNA polymerase sigma factors"/>
    <property type="match status" value="1"/>
</dbReference>
<proteinExistence type="inferred from homology"/>
<dbReference type="Gene3D" id="1.10.1740.10">
    <property type="match status" value="1"/>
</dbReference>
<keyword evidence="4" id="KW-0238">DNA-binding</keyword>
<feature type="domain" description="RNA polymerase sigma-70 region 2" evidence="6">
    <location>
        <begin position="10"/>
        <end position="70"/>
    </location>
</feature>
<dbReference type="InterPro" id="IPR039425">
    <property type="entry name" value="RNA_pol_sigma-70-like"/>
</dbReference>
<evidence type="ECO:0000256" key="1">
    <source>
        <dbReference type="ARBA" id="ARBA00010641"/>
    </source>
</evidence>
<keyword evidence="3" id="KW-0731">Sigma factor</keyword>
<dbReference type="Gene3D" id="1.10.10.10">
    <property type="entry name" value="Winged helix-like DNA-binding domain superfamily/Winged helix DNA-binding domain"/>
    <property type="match status" value="1"/>
</dbReference>
<protein>
    <submittedName>
        <fullName evidence="7">Sigma-70 family RNA polymerase sigma factor</fullName>
    </submittedName>
</protein>
<evidence type="ECO:0000313" key="8">
    <source>
        <dbReference type="Proteomes" id="UP000775877"/>
    </source>
</evidence>
<keyword evidence="2" id="KW-0805">Transcription regulation</keyword>
<keyword evidence="5" id="KW-0804">Transcription</keyword>
<dbReference type="SUPFAM" id="SSF88659">
    <property type="entry name" value="Sigma3 and sigma4 domains of RNA polymerase sigma factors"/>
    <property type="match status" value="1"/>
</dbReference>
<reference evidence="7" key="1">
    <citation type="submission" date="2020-04" db="EMBL/GenBank/DDBJ databases">
        <authorList>
            <person name="Zhang T."/>
        </authorList>
    </citation>
    <scope>NUCLEOTIDE SEQUENCE</scope>
    <source>
        <strain evidence="7">HKST-UBA13</strain>
    </source>
</reference>
<name>A0A955L227_9BACT</name>
<dbReference type="InterPro" id="IPR013325">
    <property type="entry name" value="RNA_pol_sigma_r2"/>
</dbReference>
<evidence type="ECO:0000313" key="7">
    <source>
        <dbReference type="EMBL" id="MCA9381408.1"/>
    </source>
</evidence>
<evidence type="ECO:0000256" key="2">
    <source>
        <dbReference type="ARBA" id="ARBA00023015"/>
    </source>
</evidence>
<dbReference type="NCBIfam" id="TIGR02937">
    <property type="entry name" value="sigma70-ECF"/>
    <property type="match status" value="1"/>
</dbReference>
<dbReference type="EMBL" id="JAGQLJ010000096">
    <property type="protein sequence ID" value="MCA9381408.1"/>
    <property type="molecule type" value="Genomic_DNA"/>
</dbReference>
<dbReference type="GO" id="GO:0006352">
    <property type="term" value="P:DNA-templated transcription initiation"/>
    <property type="evidence" value="ECO:0007669"/>
    <property type="project" value="InterPro"/>
</dbReference>
<dbReference type="Pfam" id="PF04542">
    <property type="entry name" value="Sigma70_r2"/>
    <property type="match status" value="1"/>
</dbReference>
<comment type="caution">
    <text evidence="7">The sequence shown here is derived from an EMBL/GenBank/DDBJ whole genome shotgun (WGS) entry which is preliminary data.</text>
</comment>
<dbReference type="Proteomes" id="UP000775877">
    <property type="component" value="Unassembled WGS sequence"/>
</dbReference>
<dbReference type="InterPro" id="IPR014284">
    <property type="entry name" value="RNA_pol_sigma-70_dom"/>
</dbReference>
<dbReference type="GO" id="GO:0016987">
    <property type="term" value="F:sigma factor activity"/>
    <property type="evidence" value="ECO:0007669"/>
    <property type="project" value="UniProtKB-KW"/>
</dbReference>
<gene>
    <name evidence="7" type="ORF">KC678_04030</name>
</gene>
<organism evidence="7 8">
    <name type="scientific">Candidatus Dojkabacteria bacterium</name>
    <dbReference type="NCBI Taxonomy" id="2099670"/>
    <lineage>
        <taxon>Bacteria</taxon>
        <taxon>Candidatus Dojkabacteria</taxon>
    </lineage>
</organism>
<dbReference type="GO" id="GO:0003677">
    <property type="term" value="F:DNA binding"/>
    <property type="evidence" value="ECO:0007669"/>
    <property type="project" value="UniProtKB-KW"/>
</dbReference>
<dbReference type="AlphaFoldDB" id="A0A955L227"/>
<comment type="similarity">
    <text evidence="1">Belongs to the sigma-70 factor family. ECF subfamily.</text>
</comment>
<dbReference type="InterPro" id="IPR013324">
    <property type="entry name" value="RNA_pol_sigma_r3/r4-like"/>
</dbReference>
<dbReference type="PANTHER" id="PTHR43133:SF8">
    <property type="entry name" value="RNA POLYMERASE SIGMA FACTOR HI_1459-RELATED"/>
    <property type="match status" value="1"/>
</dbReference>
<dbReference type="InterPro" id="IPR036388">
    <property type="entry name" value="WH-like_DNA-bd_sf"/>
</dbReference>
<evidence type="ECO:0000256" key="5">
    <source>
        <dbReference type="ARBA" id="ARBA00023163"/>
    </source>
</evidence>
<evidence type="ECO:0000256" key="4">
    <source>
        <dbReference type="ARBA" id="ARBA00023125"/>
    </source>
</evidence>
<sequence>MEQNKLIEKIYKDHADELYRFCKFRTGNNEDAEDFVADSFIKLFEQEDFYTIQNKRAWLYKVARNMIYNKTGSKQHKETSHLDDFEGEVDKYMDSFENEVVNNATVEYLEDKLHNLDDDTSDIIVMRIWDDLSFNDISSIVNLSADAVKKRFYRGIEFLKNSVSSEEKSLNIKSISIPFILAGILGISTQPAYAFSAASSATIATAVGSTLGFTFSNMINSKVSTAATAGSGILATTAAKLIAGSAIVLAGAGVGIGAVAITANQTQPTQEEQNGVVINNPSSDTTLSRNENLKITSPSNPNTVLEDLTIKLPEDITITDNGWEKVIVGQDFELNIHVPYEAHPIALKGIKDVGENSYYGEIYKGVNYSSASQDGYFYTNQSSYLDNTLCESPSYIGEIIEGASCGDALIEDNSGSWFRAFCTPDSEDGTKLCDEIVKTITPSKTANSELYSYTAVHDVPETSNYIVEVNLASSTQLVQKAWGDAAAQKYGAYFGGLAVFEYDEGAIILAVPYEGFPQEFDTVTSIGTNADGIDISRVTSGNATAYSNSDNVYNTYEECNGITQLTPPCGNMIIWDDNAKAYTEVYCIANNNDYSVCDEVALSIQMSSTKR</sequence>
<reference evidence="7" key="2">
    <citation type="journal article" date="2021" name="Microbiome">
        <title>Successional dynamics and alternative stable states in a saline activated sludge microbial community over 9 years.</title>
        <authorList>
            <person name="Wang Y."/>
            <person name="Ye J."/>
            <person name="Ju F."/>
            <person name="Liu L."/>
            <person name="Boyd J.A."/>
            <person name="Deng Y."/>
            <person name="Parks D.H."/>
            <person name="Jiang X."/>
            <person name="Yin X."/>
            <person name="Woodcroft B.J."/>
            <person name="Tyson G.W."/>
            <person name="Hugenholtz P."/>
            <person name="Polz M.F."/>
            <person name="Zhang T."/>
        </authorList>
    </citation>
    <scope>NUCLEOTIDE SEQUENCE</scope>
    <source>
        <strain evidence="7">HKST-UBA13</strain>
    </source>
</reference>
<dbReference type="InterPro" id="IPR007627">
    <property type="entry name" value="RNA_pol_sigma70_r2"/>
</dbReference>
<evidence type="ECO:0000259" key="6">
    <source>
        <dbReference type="Pfam" id="PF04542"/>
    </source>
</evidence>
<accession>A0A955L227</accession>